<dbReference type="PROSITE" id="PS51257">
    <property type="entry name" value="PROKAR_LIPOPROTEIN"/>
    <property type="match status" value="1"/>
</dbReference>
<dbReference type="InterPro" id="IPR023796">
    <property type="entry name" value="Serpin_dom"/>
</dbReference>
<dbReference type="PROSITE" id="PS00284">
    <property type="entry name" value="SERPIN"/>
    <property type="match status" value="1"/>
</dbReference>
<dbReference type="InterPro" id="IPR023795">
    <property type="entry name" value="Serpin_CS"/>
</dbReference>
<gene>
    <name evidence="4" type="ORF">JFN93_11500</name>
</gene>
<feature type="domain" description="Serpin" evidence="3">
    <location>
        <begin position="64"/>
        <end position="423"/>
    </location>
</feature>
<dbReference type="Gene3D" id="3.30.497.10">
    <property type="entry name" value="Antithrombin, subunit I, domain 2"/>
    <property type="match status" value="1"/>
</dbReference>
<protein>
    <submittedName>
        <fullName evidence="4">Serpin family protein</fullName>
    </submittedName>
</protein>
<reference evidence="4" key="1">
    <citation type="submission" date="2020-12" db="EMBL/GenBank/DDBJ databases">
        <title>Geomonas sp. Red875, isolated from river sediment.</title>
        <authorList>
            <person name="Xu Z."/>
            <person name="Zhang Z."/>
            <person name="Masuda Y."/>
            <person name="Itoh H."/>
            <person name="Senoo K."/>
        </authorList>
    </citation>
    <scope>NUCLEOTIDE SEQUENCE</scope>
    <source>
        <strain evidence="4">Red875</strain>
    </source>
</reference>
<dbReference type="Pfam" id="PF00079">
    <property type="entry name" value="Serpin"/>
    <property type="match status" value="1"/>
</dbReference>
<dbReference type="GO" id="GO:0005615">
    <property type="term" value="C:extracellular space"/>
    <property type="evidence" value="ECO:0007669"/>
    <property type="project" value="InterPro"/>
</dbReference>
<dbReference type="InterPro" id="IPR036186">
    <property type="entry name" value="Serpin_sf"/>
</dbReference>
<evidence type="ECO:0000313" key="4">
    <source>
        <dbReference type="EMBL" id="MBJ6725336.1"/>
    </source>
</evidence>
<sequence>MQTSSLRNLVVALICAFSLFTGCNGSSSSPTSSVVRSALSRNTSPSVPDADLAAVVSGNNQFALNIFPLIGNDNTNSSFSPYSITQAFALLTAGAQGNTLTQIELALCFTLPQERLNPAFNKLDLLITQANDGSNNRPIIHNANALWLQQDFSILPTYLDTLAVNYGAGVHTVDFVTAWEPARLAINAWVAEQTNNKILNLMPSGSVTTDTKLVLTNAVWLKAAWAAPFEPSATSAESFFNRDGSSASVPFMHQISAFPYAETAGCRAVELPYVGNDLAMLVVLPNPGSFDAFLGTFSPAVLGQITTALTLQGIELNLPKFRADGDFGLKETLSALGISDAFSPNADFSLIDGRHDLSVASVEHKAFTVIDENGTEAAAATGIGAGGGYVSTSIPLAIDHPFLYLIRDRTTGLILFMGKVVNF</sequence>
<dbReference type="SMART" id="SM00093">
    <property type="entry name" value="SERPIN"/>
    <property type="match status" value="1"/>
</dbReference>
<dbReference type="AlphaFoldDB" id="A0A8J7J7N2"/>
<proteinExistence type="inferred from homology"/>
<evidence type="ECO:0000259" key="3">
    <source>
        <dbReference type="SMART" id="SM00093"/>
    </source>
</evidence>
<accession>A0A8J7J7N2</accession>
<dbReference type="CDD" id="cd19590">
    <property type="entry name" value="serpin_thermopin-like"/>
    <property type="match status" value="1"/>
</dbReference>
<feature type="chain" id="PRO_5035315172" evidence="2">
    <location>
        <begin position="24"/>
        <end position="423"/>
    </location>
</feature>
<evidence type="ECO:0000256" key="1">
    <source>
        <dbReference type="RuleBase" id="RU000411"/>
    </source>
</evidence>
<dbReference type="PANTHER" id="PTHR11461">
    <property type="entry name" value="SERINE PROTEASE INHIBITOR, SERPIN"/>
    <property type="match status" value="1"/>
</dbReference>
<keyword evidence="2" id="KW-0732">Signal</keyword>
<dbReference type="EMBL" id="JAEMHM010000008">
    <property type="protein sequence ID" value="MBJ6725336.1"/>
    <property type="molecule type" value="Genomic_DNA"/>
</dbReference>
<dbReference type="GO" id="GO:0004867">
    <property type="term" value="F:serine-type endopeptidase inhibitor activity"/>
    <property type="evidence" value="ECO:0007669"/>
    <property type="project" value="InterPro"/>
</dbReference>
<dbReference type="InterPro" id="IPR042185">
    <property type="entry name" value="Serpin_sf_2"/>
</dbReference>
<comment type="caution">
    <text evidence="4">The sequence shown here is derived from an EMBL/GenBank/DDBJ whole genome shotgun (WGS) entry which is preliminary data.</text>
</comment>
<evidence type="ECO:0000256" key="2">
    <source>
        <dbReference type="SAM" id="SignalP"/>
    </source>
</evidence>
<name>A0A8J7J7N2_9BACT</name>
<dbReference type="InterPro" id="IPR000215">
    <property type="entry name" value="Serpin_fam"/>
</dbReference>
<dbReference type="Gene3D" id="2.30.39.10">
    <property type="entry name" value="Alpha-1-antitrypsin, domain 1"/>
    <property type="match status" value="1"/>
</dbReference>
<dbReference type="RefSeq" id="WP_199384219.1">
    <property type="nucleotide sequence ID" value="NZ_JAEMHM010000008.1"/>
</dbReference>
<dbReference type="SUPFAM" id="SSF56574">
    <property type="entry name" value="Serpins"/>
    <property type="match status" value="1"/>
</dbReference>
<dbReference type="InterPro" id="IPR042178">
    <property type="entry name" value="Serpin_sf_1"/>
</dbReference>
<feature type="signal peptide" evidence="2">
    <location>
        <begin position="1"/>
        <end position="23"/>
    </location>
</feature>
<organism evidence="4 5">
    <name type="scientific">Geomesophilobacter sediminis</name>
    <dbReference type="NCBI Taxonomy" id="2798584"/>
    <lineage>
        <taxon>Bacteria</taxon>
        <taxon>Pseudomonadati</taxon>
        <taxon>Thermodesulfobacteriota</taxon>
        <taxon>Desulfuromonadia</taxon>
        <taxon>Geobacterales</taxon>
        <taxon>Geobacteraceae</taxon>
        <taxon>Geomesophilobacter</taxon>
    </lineage>
</organism>
<keyword evidence="5" id="KW-1185">Reference proteome</keyword>
<evidence type="ECO:0000313" key="5">
    <source>
        <dbReference type="Proteomes" id="UP000636888"/>
    </source>
</evidence>
<comment type="similarity">
    <text evidence="1">Belongs to the serpin family.</text>
</comment>
<dbReference type="Proteomes" id="UP000636888">
    <property type="component" value="Unassembled WGS sequence"/>
</dbReference>
<dbReference type="PANTHER" id="PTHR11461:SF211">
    <property type="entry name" value="GH10112P-RELATED"/>
    <property type="match status" value="1"/>
</dbReference>